<dbReference type="Proteomes" id="UP000823941">
    <property type="component" value="Chromosome 14"/>
</dbReference>
<name>A0ABQ7QIL1_PLUXY</name>
<keyword evidence="3" id="KW-1185">Reference proteome</keyword>
<gene>
    <name evidence="2" type="ORF">JYU34_010543</name>
</gene>
<organism evidence="2 3">
    <name type="scientific">Plutella xylostella</name>
    <name type="common">Diamondback moth</name>
    <name type="synonym">Plutella maculipennis</name>
    <dbReference type="NCBI Taxonomy" id="51655"/>
    <lineage>
        <taxon>Eukaryota</taxon>
        <taxon>Metazoa</taxon>
        <taxon>Ecdysozoa</taxon>
        <taxon>Arthropoda</taxon>
        <taxon>Hexapoda</taxon>
        <taxon>Insecta</taxon>
        <taxon>Pterygota</taxon>
        <taxon>Neoptera</taxon>
        <taxon>Endopterygota</taxon>
        <taxon>Lepidoptera</taxon>
        <taxon>Glossata</taxon>
        <taxon>Ditrysia</taxon>
        <taxon>Yponomeutoidea</taxon>
        <taxon>Plutellidae</taxon>
        <taxon>Plutella</taxon>
    </lineage>
</organism>
<feature type="compositionally biased region" description="Pro residues" evidence="1">
    <location>
        <begin position="24"/>
        <end position="36"/>
    </location>
</feature>
<reference evidence="2 3" key="1">
    <citation type="submission" date="2021-06" db="EMBL/GenBank/DDBJ databases">
        <title>A haploid diamondback moth (Plutella xylostella L.) genome assembly resolves 31 chromosomes and identifies a diamide resistance mutation.</title>
        <authorList>
            <person name="Ward C.M."/>
            <person name="Perry K.D."/>
            <person name="Baker G."/>
            <person name="Powis K."/>
            <person name="Heckel D.G."/>
            <person name="Baxter S.W."/>
        </authorList>
    </citation>
    <scope>NUCLEOTIDE SEQUENCE [LARGE SCALE GENOMIC DNA]</scope>
    <source>
        <strain evidence="2 3">LV</strain>
        <tissue evidence="2">Single pupa</tissue>
    </source>
</reference>
<evidence type="ECO:0000313" key="2">
    <source>
        <dbReference type="EMBL" id="KAG7305083.1"/>
    </source>
</evidence>
<evidence type="ECO:0000256" key="1">
    <source>
        <dbReference type="SAM" id="MobiDB-lite"/>
    </source>
</evidence>
<evidence type="ECO:0000313" key="3">
    <source>
        <dbReference type="Proteomes" id="UP000823941"/>
    </source>
</evidence>
<proteinExistence type="predicted"/>
<comment type="caution">
    <text evidence="2">The sequence shown here is derived from an EMBL/GenBank/DDBJ whole genome shotgun (WGS) entry which is preliminary data.</text>
</comment>
<accession>A0ABQ7QIL1</accession>
<protein>
    <submittedName>
        <fullName evidence="2">Uncharacterized protein</fullName>
    </submittedName>
</protein>
<dbReference type="EMBL" id="JAHIBW010000014">
    <property type="protein sequence ID" value="KAG7305083.1"/>
    <property type="molecule type" value="Genomic_DNA"/>
</dbReference>
<feature type="region of interest" description="Disordered" evidence="1">
    <location>
        <begin position="20"/>
        <end position="51"/>
    </location>
</feature>
<sequence>MFSGVNGATSRNKLVYLAIRNNCPAPPPPPPPPPPGVRTARGPRSHESSLP</sequence>